<dbReference type="PROSITE" id="PS00041">
    <property type="entry name" value="HTH_ARAC_FAMILY_1"/>
    <property type="match status" value="1"/>
</dbReference>
<comment type="caution">
    <text evidence="5">The sequence shown here is derived from an EMBL/GenBank/DDBJ whole genome shotgun (WGS) entry which is preliminary data.</text>
</comment>
<dbReference type="Proteomes" id="UP000662703">
    <property type="component" value="Unassembled WGS sequence"/>
</dbReference>
<dbReference type="Gene3D" id="1.10.10.60">
    <property type="entry name" value="Homeodomain-like"/>
    <property type="match status" value="1"/>
</dbReference>
<feature type="domain" description="HTH araC/xylS-type" evidence="4">
    <location>
        <begin position="243"/>
        <end position="343"/>
    </location>
</feature>
<dbReference type="Pfam" id="PF12625">
    <property type="entry name" value="Arabinose_bd"/>
    <property type="match status" value="1"/>
</dbReference>
<organism evidence="5 6">
    <name type="scientific">Alloalcanivorax profundimaris</name>
    <dbReference type="NCBI Taxonomy" id="2735259"/>
    <lineage>
        <taxon>Bacteria</taxon>
        <taxon>Pseudomonadati</taxon>
        <taxon>Pseudomonadota</taxon>
        <taxon>Gammaproteobacteria</taxon>
        <taxon>Oceanospirillales</taxon>
        <taxon>Alcanivoracaceae</taxon>
        <taxon>Alloalcanivorax</taxon>
    </lineage>
</organism>
<accession>A0ABS0AQC8</accession>
<keyword evidence="1" id="KW-0805">Transcription regulation</keyword>
<dbReference type="PANTHER" id="PTHR47894">
    <property type="entry name" value="HTH-TYPE TRANSCRIPTIONAL REGULATOR GADX"/>
    <property type="match status" value="1"/>
</dbReference>
<name>A0ABS0AQC8_9GAMM</name>
<evidence type="ECO:0000313" key="6">
    <source>
        <dbReference type="Proteomes" id="UP000662703"/>
    </source>
</evidence>
<evidence type="ECO:0000256" key="2">
    <source>
        <dbReference type="ARBA" id="ARBA00023125"/>
    </source>
</evidence>
<protein>
    <submittedName>
        <fullName evidence="5">AraC family transcriptional regulator</fullName>
    </submittedName>
</protein>
<sequence>MDTYDAGLNDLTGDRTPIPVNYVRNLLELTQEAGLDTGRLLARAGLDREAVYSAEPALRFDQFRRVMEGARSLSGDPAIGLALGRQLTVNAHGLLGYAAISSADLGEALELLERYFRTRTRLCLPRLRAQPRWVRFCLAEPYDLGDIREPYLEVVTAALVGGLRYLLGDRFRGATLELPYPAPPHAARYTEVLGMPVTFGKPVAALRFPARLMNERFALADPASRSMAARRCEEELRRLEIDQDWASRVRSRLMQAEGMLPSLEQLAGSFHLTSRTLRRHLAALGVSYRNLLEEVRMARAVRYLAANHPVQKVADLLGYADPSNFTRAFRRWTGHPPSYYRAGDYRD</sequence>
<keyword evidence="3" id="KW-0804">Transcription</keyword>
<keyword evidence="6" id="KW-1185">Reference proteome</keyword>
<dbReference type="InterPro" id="IPR018062">
    <property type="entry name" value="HTH_AraC-typ_CS"/>
</dbReference>
<dbReference type="InterPro" id="IPR009057">
    <property type="entry name" value="Homeodomain-like_sf"/>
</dbReference>
<dbReference type="SMART" id="SM00342">
    <property type="entry name" value="HTH_ARAC"/>
    <property type="match status" value="1"/>
</dbReference>
<dbReference type="PROSITE" id="PS01124">
    <property type="entry name" value="HTH_ARAC_FAMILY_2"/>
    <property type="match status" value="1"/>
</dbReference>
<reference evidence="5 6" key="1">
    <citation type="submission" date="2012-09" db="EMBL/GenBank/DDBJ databases">
        <title>Genome Sequence of alkane-degrading Bacterium Alcanivorax sp. 521-1.</title>
        <authorList>
            <person name="Lai Q."/>
            <person name="Shao Z."/>
        </authorList>
    </citation>
    <scope>NUCLEOTIDE SEQUENCE [LARGE SCALE GENOMIC DNA]</scope>
    <source>
        <strain evidence="5 6">521-1</strain>
    </source>
</reference>
<dbReference type="InterPro" id="IPR032687">
    <property type="entry name" value="AraC-type_N"/>
</dbReference>
<dbReference type="Pfam" id="PF12833">
    <property type="entry name" value="HTH_18"/>
    <property type="match status" value="1"/>
</dbReference>
<evidence type="ECO:0000313" key="5">
    <source>
        <dbReference type="EMBL" id="MBF5056344.1"/>
    </source>
</evidence>
<dbReference type="InterPro" id="IPR018060">
    <property type="entry name" value="HTH_AraC"/>
</dbReference>
<dbReference type="PANTHER" id="PTHR47894:SF1">
    <property type="entry name" value="HTH-TYPE TRANSCRIPTIONAL REGULATOR VQSM"/>
    <property type="match status" value="1"/>
</dbReference>
<dbReference type="RefSeq" id="WP_194864857.1">
    <property type="nucleotide sequence ID" value="NZ_ARXX01000020.1"/>
</dbReference>
<gene>
    <name evidence="5" type="ORF">Y5W_01638</name>
</gene>
<dbReference type="SUPFAM" id="SSF46689">
    <property type="entry name" value="Homeodomain-like"/>
    <property type="match status" value="1"/>
</dbReference>
<evidence type="ECO:0000256" key="1">
    <source>
        <dbReference type="ARBA" id="ARBA00023015"/>
    </source>
</evidence>
<evidence type="ECO:0000256" key="3">
    <source>
        <dbReference type="ARBA" id="ARBA00023163"/>
    </source>
</evidence>
<keyword evidence="2" id="KW-0238">DNA-binding</keyword>
<dbReference type="EMBL" id="ARXX01000020">
    <property type="protein sequence ID" value="MBF5056344.1"/>
    <property type="molecule type" value="Genomic_DNA"/>
</dbReference>
<proteinExistence type="predicted"/>
<evidence type="ECO:0000259" key="4">
    <source>
        <dbReference type="PROSITE" id="PS01124"/>
    </source>
</evidence>